<protein>
    <recommendedName>
        <fullName evidence="3">Lipoprotein</fullName>
    </recommendedName>
</protein>
<evidence type="ECO:0000313" key="1">
    <source>
        <dbReference type="EMBL" id="CAZ97421.1"/>
    </source>
</evidence>
<name>G0L0I4_ZOBGA</name>
<evidence type="ECO:0008006" key="3">
    <source>
        <dbReference type="Google" id="ProtNLM"/>
    </source>
</evidence>
<reference evidence="1 2" key="2">
    <citation type="journal article" date="2012" name="Environ. Microbiol.">
        <title>Characterization of the first alginolytic operons in a marine bacterium: from their emergence in marine Flavobacteriia to their independent transfers to marine Proteobacteria and human gut Bacteroides.</title>
        <authorList>
            <person name="Thomas F."/>
            <person name="Barbeyron T."/>
            <person name="Tonon T."/>
            <person name="Genicot S."/>
            <person name="Czjzek M."/>
            <person name="Michel G."/>
        </authorList>
    </citation>
    <scope>NUCLEOTIDE SEQUENCE [LARGE SCALE GENOMIC DNA]</scope>
    <source>
        <strain evidence="2">DSM 12802 / CCUG 47099 / CIP 106680 / NCIMB 13871 / Dsij</strain>
    </source>
</reference>
<proteinExistence type="predicted"/>
<gene>
    <name evidence="1" type="ordered locus">zobellia_3283</name>
</gene>
<keyword evidence="2" id="KW-1185">Reference proteome</keyword>
<evidence type="ECO:0000313" key="2">
    <source>
        <dbReference type="Proteomes" id="UP000008898"/>
    </source>
</evidence>
<dbReference type="HOGENOM" id="CLU_1874683_0_0_10"/>
<dbReference type="EMBL" id="FP476056">
    <property type="protein sequence ID" value="CAZ97421.1"/>
    <property type="molecule type" value="Genomic_DNA"/>
</dbReference>
<dbReference type="AlphaFoldDB" id="G0L0I4"/>
<dbReference type="KEGG" id="zga:ZOBELLIA_3283"/>
<dbReference type="PROSITE" id="PS51257">
    <property type="entry name" value="PROKAR_LIPOPROTEIN"/>
    <property type="match status" value="1"/>
</dbReference>
<dbReference type="Proteomes" id="UP000008898">
    <property type="component" value="Chromosome"/>
</dbReference>
<organism evidence="1 2">
    <name type="scientific">Zobellia galactanivorans (strain DSM 12802 / CCUG 47099 / CIP 106680 / NCIMB 13871 / Dsij)</name>
    <dbReference type="NCBI Taxonomy" id="63186"/>
    <lineage>
        <taxon>Bacteria</taxon>
        <taxon>Pseudomonadati</taxon>
        <taxon>Bacteroidota</taxon>
        <taxon>Flavobacteriia</taxon>
        <taxon>Flavobacteriales</taxon>
        <taxon>Flavobacteriaceae</taxon>
        <taxon>Zobellia</taxon>
    </lineage>
</organism>
<sequence length="136" mass="16192">MQLAKMKILKILIVLLGFVIIQSCGQSEREKERIEYEKQKVINESKLYYPKAYDDWWRMYKPKLRGAEGWITEDCEDSRFKGKKGIVTYQLLTHKSWGTYKGSLTLELLDTKESIDIDYKCFKPDFEVGEWLSKEY</sequence>
<reference evidence="2" key="1">
    <citation type="submission" date="2009-07" db="EMBL/GenBank/DDBJ databases">
        <title>Complete genome sequence of Zobellia galactanivorans Dsij.</title>
        <authorList>
            <consortium name="Genoscope - CEA"/>
        </authorList>
    </citation>
    <scope>NUCLEOTIDE SEQUENCE [LARGE SCALE GENOMIC DNA]</scope>
    <source>
        <strain evidence="2">DSM 12802 / CCUG 47099 / CIP 106680 / NCIMB 13871 / Dsij</strain>
    </source>
</reference>
<accession>G0L0I4</accession>